<dbReference type="AlphaFoldDB" id="A0A0A9H9F8"/>
<reference evidence="1" key="1">
    <citation type="submission" date="2014-09" db="EMBL/GenBank/DDBJ databases">
        <authorList>
            <person name="Magalhaes I.L.F."/>
            <person name="Oliveira U."/>
            <person name="Santos F.R."/>
            <person name="Vidigal T.H.D.A."/>
            <person name="Brescovit A.D."/>
            <person name="Santos A.J."/>
        </authorList>
    </citation>
    <scope>NUCLEOTIDE SEQUENCE</scope>
    <source>
        <tissue evidence="1">Shoot tissue taken approximately 20 cm above the soil surface</tissue>
    </source>
</reference>
<evidence type="ECO:0000313" key="1">
    <source>
        <dbReference type="EMBL" id="JAE29518.1"/>
    </source>
</evidence>
<organism evidence="1">
    <name type="scientific">Arundo donax</name>
    <name type="common">Giant reed</name>
    <name type="synonym">Donax arundinaceus</name>
    <dbReference type="NCBI Taxonomy" id="35708"/>
    <lineage>
        <taxon>Eukaryota</taxon>
        <taxon>Viridiplantae</taxon>
        <taxon>Streptophyta</taxon>
        <taxon>Embryophyta</taxon>
        <taxon>Tracheophyta</taxon>
        <taxon>Spermatophyta</taxon>
        <taxon>Magnoliopsida</taxon>
        <taxon>Liliopsida</taxon>
        <taxon>Poales</taxon>
        <taxon>Poaceae</taxon>
        <taxon>PACMAD clade</taxon>
        <taxon>Arundinoideae</taxon>
        <taxon>Arundineae</taxon>
        <taxon>Arundo</taxon>
    </lineage>
</organism>
<sequence>MSLCNNSDLYLERLIKVGPAITCSPDSRYSLLL</sequence>
<proteinExistence type="predicted"/>
<reference evidence="1" key="2">
    <citation type="journal article" date="2015" name="Data Brief">
        <title>Shoot transcriptome of the giant reed, Arundo donax.</title>
        <authorList>
            <person name="Barrero R.A."/>
            <person name="Guerrero F.D."/>
            <person name="Moolhuijzen P."/>
            <person name="Goolsby J.A."/>
            <person name="Tidwell J."/>
            <person name="Bellgard S.E."/>
            <person name="Bellgard M.I."/>
        </authorList>
    </citation>
    <scope>NUCLEOTIDE SEQUENCE</scope>
    <source>
        <tissue evidence="1">Shoot tissue taken approximately 20 cm above the soil surface</tissue>
    </source>
</reference>
<name>A0A0A9H9F8_ARUDO</name>
<protein>
    <submittedName>
        <fullName evidence="1">Uncharacterized protein</fullName>
    </submittedName>
</protein>
<accession>A0A0A9H9F8</accession>
<dbReference type="EMBL" id="GBRH01168378">
    <property type="protein sequence ID" value="JAE29518.1"/>
    <property type="molecule type" value="Transcribed_RNA"/>
</dbReference>